<name>A0ACC1HV53_9FUNG</name>
<dbReference type="Proteomes" id="UP001145114">
    <property type="component" value="Unassembled WGS sequence"/>
</dbReference>
<comment type="caution">
    <text evidence="1">The sequence shown here is derived from an EMBL/GenBank/DDBJ whole genome shotgun (WGS) entry which is preliminary data.</text>
</comment>
<accession>A0ACC1HV53</accession>
<keyword evidence="2" id="KW-1185">Reference proteome</keyword>
<protein>
    <submittedName>
        <fullName evidence="1">Uncharacterized protein</fullName>
    </submittedName>
</protein>
<organism evidence="1 2">
    <name type="scientific">Spiromyces aspiralis</name>
    <dbReference type="NCBI Taxonomy" id="68401"/>
    <lineage>
        <taxon>Eukaryota</taxon>
        <taxon>Fungi</taxon>
        <taxon>Fungi incertae sedis</taxon>
        <taxon>Zoopagomycota</taxon>
        <taxon>Kickxellomycotina</taxon>
        <taxon>Kickxellomycetes</taxon>
        <taxon>Kickxellales</taxon>
        <taxon>Kickxellaceae</taxon>
        <taxon>Spiromyces</taxon>
    </lineage>
</organism>
<reference evidence="1" key="1">
    <citation type="submission" date="2022-06" db="EMBL/GenBank/DDBJ databases">
        <title>Phylogenomic reconstructions and comparative analyses of Kickxellomycotina fungi.</title>
        <authorList>
            <person name="Reynolds N.K."/>
            <person name="Stajich J.E."/>
            <person name="Barry K."/>
            <person name="Grigoriev I.V."/>
            <person name="Crous P."/>
            <person name="Smith M.E."/>
        </authorList>
    </citation>
    <scope>NUCLEOTIDE SEQUENCE</scope>
    <source>
        <strain evidence="1">RSA 2271</strain>
    </source>
</reference>
<gene>
    <name evidence="1" type="ORF">EV182_002685</name>
</gene>
<sequence>MSRVAREIVAKLDAATPLQSYVSKPKTLFEVLNVQRSNGVGSRVQQTRWAEKGFDGCYWMVTNVRYKNIKGVS</sequence>
<evidence type="ECO:0000313" key="1">
    <source>
        <dbReference type="EMBL" id="KAJ1679122.1"/>
    </source>
</evidence>
<proteinExistence type="predicted"/>
<dbReference type="EMBL" id="JAMZIH010000585">
    <property type="protein sequence ID" value="KAJ1679122.1"/>
    <property type="molecule type" value="Genomic_DNA"/>
</dbReference>
<evidence type="ECO:0000313" key="2">
    <source>
        <dbReference type="Proteomes" id="UP001145114"/>
    </source>
</evidence>